<keyword evidence="2" id="KW-1185">Reference proteome</keyword>
<proteinExistence type="predicted"/>
<gene>
    <name evidence="1" type="ORF">ACFSJ0_14600</name>
</gene>
<comment type="caution">
    <text evidence="1">The sequence shown here is derived from an EMBL/GenBank/DDBJ whole genome shotgun (WGS) entry which is preliminary data.</text>
</comment>
<feature type="non-terminal residue" evidence="1">
    <location>
        <position position="91"/>
    </location>
</feature>
<dbReference type="RefSeq" id="WP_378621085.1">
    <property type="nucleotide sequence ID" value="NZ_JBHUCM010000013.1"/>
</dbReference>
<organism evidence="1 2">
    <name type="scientific">Nonomuraea guangzhouensis</name>
    <dbReference type="NCBI Taxonomy" id="1291555"/>
    <lineage>
        <taxon>Bacteria</taxon>
        <taxon>Bacillati</taxon>
        <taxon>Actinomycetota</taxon>
        <taxon>Actinomycetes</taxon>
        <taxon>Streptosporangiales</taxon>
        <taxon>Streptosporangiaceae</taxon>
        <taxon>Nonomuraea</taxon>
    </lineage>
</organism>
<dbReference type="Proteomes" id="UP001597097">
    <property type="component" value="Unassembled WGS sequence"/>
</dbReference>
<name>A0ABW4G6C4_9ACTN</name>
<protein>
    <submittedName>
        <fullName evidence="1">Uncharacterized protein</fullName>
    </submittedName>
</protein>
<evidence type="ECO:0000313" key="1">
    <source>
        <dbReference type="EMBL" id="MFD1538280.1"/>
    </source>
</evidence>
<accession>A0ABW4G6C4</accession>
<dbReference type="EMBL" id="JBHUCM010000013">
    <property type="protein sequence ID" value="MFD1538280.1"/>
    <property type="molecule type" value="Genomic_DNA"/>
</dbReference>
<evidence type="ECO:0000313" key="2">
    <source>
        <dbReference type="Proteomes" id="UP001597097"/>
    </source>
</evidence>
<reference evidence="2" key="1">
    <citation type="journal article" date="2019" name="Int. J. Syst. Evol. Microbiol.">
        <title>The Global Catalogue of Microorganisms (GCM) 10K type strain sequencing project: providing services to taxonomists for standard genome sequencing and annotation.</title>
        <authorList>
            <consortium name="The Broad Institute Genomics Platform"/>
            <consortium name="The Broad Institute Genome Sequencing Center for Infectious Disease"/>
            <person name="Wu L."/>
            <person name="Ma J."/>
        </authorList>
    </citation>
    <scope>NUCLEOTIDE SEQUENCE [LARGE SCALE GENOMIC DNA]</scope>
    <source>
        <strain evidence="2">CGMCC 1.15399</strain>
    </source>
</reference>
<sequence>MSEAAPWRTAQARTAIDDRLAAPLGPPRALFCLALKVRLATDAGAFDPALSGRLGAEVRTSIAAAAASDPAGMREALHRFTALVSAGPVPA</sequence>